<protein>
    <submittedName>
        <fullName evidence="2">Uncharacterized protein</fullName>
    </submittedName>
</protein>
<feature type="compositionally biased region" description="Basic and acidic residues" evidence="1">
    <location>
        <begin position="68"/>
        <end position="78"/>
    </location>
</feature>
<dbReference type="AlphaFoldDB" id="A0AAV4RTD5"/>
<gene>
    <name evidence="2" type="ORF">CDAR_263041</name>
</gene>
<evidence type="ECO:0000313" key="3">
    <source>
        <dbReference type="Proteomes" id="UP001054837"/>
    </source>
</evidence>
<feature type="region of interest" description="Disordered" evidence="1">
    <location>
        <begin position="1"/>
        <end position="88"/>
    </location>
</feature>
<evidence type="ECO:0000256" key="1">
    <source>
        <dbReference type="SAM" id="MobiDB-lite"/>
    </source>
</evidence>
<proteinExistence type="predicted"/>
<dbReference type="Proteomes" id="UP001054837">
    <property type="component" value="Unassembled WGS sequence"/>
</dbReference>
<dbReference type="EMBL" id="BPLQ01006841">
    <property type="protein sequence ID" value="GIY25598.1"/>
    <property type="molecule type" value="Genomic_DNA"/>
</dbReference>
<evidence type="ECO:0000313" key="2">
    <source>
        <dbReference type="EMBL" id="GIY25598.1"/>
    </source>
</evidence>
<accession>A0AAV4RTD5</accession>
<comment type="caution">
    <text evidence="2">The sequence shown here is derived from an EMBL/GenBank/DDBJ whole genome shotgun (WGS) entry which is preliminary data.</text>
</comment>
<keyword evidence="3" id="KW-1185">Reference proteome</keyword>
<name>A0AAV4RTD5_9ARAC</name>
<reference evidence="2 3" key="1">
    <citation type="submission" date="2021-06" db="EMBL/GenBank/DDBJ databases">
        <title>Caerostris darwini draft genome.</title>
        <authorList>
            <person name="Kono N."/>
            <person name="Arakawa K."/>
        </authorList>
    </citation>
    <scope>NUCLEOTIDE SEQUENCE [LARGE SCALE GENOMIC DNA]</scope>
</reference>
<sequence length="88" mass="9796">MENDEQESGGRKGGELKGPSLNPMQEGETQVSRRACRILQPEKRPVTSKQGMRSGGRPVGKLEAPLHYLDRTEMDTNETKSWPSRSGK</sequence>
<organism evidence="2 3">
    <name type="scientific">Caerostris darwini</name>
    <dbReference type="NCBI Taxonomy" id="1538125"/>
    <lineage>
        <taxon>Eukaryota</taxon>
        <taxon>Metazoa</taxon>
        <taxon>Ecdysozoa</taxon>
        <taxon>Arthropoda</taxon>
        <taxon>Chelicerata</taxon>
        <taxon>Arachnida</taxon>
        <taxon>Araneae</taxon>
        <taxon>Araneomorphae</taxon>
        <taxon>Entelegynae</taxon>
        <taxon>Araneoidea</taxon>
        <taxon>Araneidae</taxon>
        <taxon>Caerostris</taxon>
    </lineage>
</organism>
<feature type="compositionally biased region" description="Polar residues" evidence="1">
    <location>
        <begin position="79"/>
        <end position="88"/>
    </location>
</feature>